<accession>A0A7M1XK10</accession>
<feature type="transmembrane region" description="Helical" evidence="1">
    <location>
        <begin position="67"/>
        <end position="89"/>
    </location>
</feature>
<proteinExistence type="predicted"/>
<evidence type="ECO:0000313" key="4">
    <source>
        <dbReference type="Proteomes" id="UP000593591"/>
    </source>
</evidence>
<feature type="domain" description="DZANK-type" evidence="2">
    <location>
        <begin position="3"/>
        <end position="49"/>
    </location>
</feature>
<dbReference type="EMBL" id="CP031517">
    <property type="protein sequence ID" value="QOS39500.1"/>
    <property type="molecule type" value="Genomic_DNA"/>
</dbReference>
<name>A0A7M1XK10_9SPIR</name>
<dbReference type="AlphaFoldDB" id="A0A7M1XK10"/>
<dbReference type="InterPro" id="IPR025874">
    <property type="entry name" value="DZR"/>
</dbReference>
<dbReference type="KEGG" id="trc:DYE49_03120"/>
<evidence type="ECO:0000259" key="2">
    <source>
        <dbReference type="Pfam" id="PF12773"/>
    </source>
</evidence>
<protein>
    <submittedName>
        <fullName evidence="3">Zinc ribbon domain-containing protein</fullName>
    </submittedName>
</protein>
<evidence type="ECO:0000313" key="3">
    <source>
        <dbReference type="EMBL" id="QOS39500.1"/>
    </source>
</evidence>
<dbReference type="InterPro" id="IPR029037">
    <property type="entry name" value="DUF1407/YfgJ-like_sf"/>
</dbReference>
<feature type="transmembrane region" description="Helical" evidence="1">
    <location>
        <begin position="110"/>
        <end position="131"/>
    </location>
</feature>
<keyword evidence="1" id="KW-1133">Transmembrane helix</keyword>
<reference evidence="3 4" key="1">
    <citation type="submission" date="2018-08" db="EMBL/GenBank/DDBJ databases">
        <title>The first complete genome of Treponema rectale (CHPAT), a commensal spirochete of the bovine rectum.</title>
        <authorList>
            <person name="Staton G.J."/>
            <person name="Clegg S.R."/>
            <person name="Carter S.D."/>
            <person name="Radford A.D."/>
            <person name="Darby A."/>
            <person name="Hall N."/>
            <person name="Birtles R.J."/>
            <person name="Evans N.J."/>
        </authorList>
    </citation>
    <scope>NUCLEOTIDE SEQUENCE [LARGE SCALE GENOMIC DNA]</scope>
    <source>
        <strain evidence="3 4">CHPA</strain>
    </source>
</reference>
<keyword evidence="1" id="KW-0472">Membrane</keyword>
<dbReference type="Pfam" id="PF12773">
    <property type="entry name" value="DZR"/>
    <property type="match status" value="1"/>
</dbReference>
<dbReference type="Gene3D" id="2.10.290.10">
    <property type="entry name" value="YfgJ-like"/>
    <property type="match status" value="1"/>
</dbReference>
<sequence length="138" mass="15428">MRCPYCDEEIHLGSKFCPHCGKILNEEENLHCSKCNKPISKEEKVCPHCQHKINVIDKLPENERKGFINLLLVGLAGLFCLIPFLSLALSGSSIAMSYQLKEKSRYAKDAFILGIVLLSLEAIVFIINLVINLNSLLA</sequence>
<gene>
    <name evidence="3" type="ORF">DYE49_03120</name>
</gene>
<organism evidence="3 4">
    <name type="scientific">Treponema rectale</name>
    <dbReference type="NCBI Taxonomy" id="744512"/>
    <lineage>
        <taxon>Bacteria</taxon>
        <taxon>Pseudomonadati</taxon>
        <taxon>Spirochaetota</taxon>
        <taxon>Spirochaetia</taxon>
        <taxon>Spirochaetales</taxon>
        <taxon>Treponemataceae</taxon>
        <taxon>Treponema</taxon>
    </lineage>
</organism>
<dbReference type="Proteomes" id="UP000593591">
    <property type="component" value="Chromosome"/>
</dbReference>
<keyword evidence="1" id="KW-0812">Transmembrane</keyword>
<evidence type="ECO:0000256" key="1">
    <source>
        <dbReference type="SAM" id="Phobius"/>
    </source>
</evidence>